<gene>
    <name evidence="3" type="ORF">A0128_03855</name>
</gene>
<dbReference type="RefSeq" id="WP_069606311.1">
    <property type="nucleotide sequence ID" value="NZ_CP015217.1"/>
</dbReference>
<dbReference type="Pfam" id="PF01939">
    <property type="entry name" value="NucS_C"/>
    <property type="match status" value="1"/>
</dbReference>
<proteinExistence type="predicted"/>
<dbReference type="KEGG" id="laj:A0128_03855"/>
<evidence type="ECO:0000313" key="3">
    <source>
        <dbReference type="EMBL" id="AOP33067.1"/>
    </source>
</evidence>
<evidence type="ECO:0000313" key="4">
    <source>
        <dbReference type="Proteomes" id="UP000094197"/>
    </source>
</evidence>
<dbReference type="Proteomes" id="UP000094197">
    <property type="component" value="Chromosome 1"/>
</dbReference>
<accession>A0A1D7UTX5</accession>
<dbReference type="Gene3D" id="3.40.1350.10">
    <property type="match status" value="1"/>
</dbReference>
<dbReference type="AlphaFoldDB" id="A0A1D7UTX5"/>
<sequence>MKQYARVMLGKKSVHADLCFREGFIGCDFDIDEDLSGKLSVNAKEFNRAFIPVYLKTNPTKNKISAGLACGALFTIAKGLQIGDIVLSPNGQGGYAVGEIRENYQYRVDSILAHRRKVQWFSRIIDRREMSQALQYSSGSIGTVSDVTRYASEIESFLAGSKLQTLFSNDETVEDPNVFGLEKHLEEFLVSNWKQTDLGKEYDIFEEDGEPVGQQYRVDTGNIDILAVSKDKKELLVVELKKGRASDSVIGQIQRYMGYVLQELAEENQTVKGIIIALEDDPKIKRALAVAKNIEFYRYQVNFKLFKS</sequence>
<dbReference type="EMBL" id="CP015217">
    <property type="protein sequence ID" value="AOP33067.1"/>
    <property type="molecule type" value="Genomic_DNA"/>
</dbReference>
<dbReference type="InterPro" id="IPR048301">
    <property type="entry name" value="NucS_C"/>
</dbReference>
<name>A0A1D7UTX5_9LEPT</name>
<reference evidence="3 4" key="1">
    <citation type="submission" date="2016-04" db="EMBL/GenBank/DDBJ databases">
        <title>Complete genome seqeunce of Leptospira alstonii serovar Room22.</title>
        <authorList>
            <person name="Nally J.E."/>
            <person name="Bayles D.O."/>
            <person name="Hurley D."/>
            <person name="Fanning S."/>
            <person name="McMahon B.J."/>
            <person name="Arent Z."/>
        </authorList>
    </citation>
    <scope>NUCLEOTIDE SEQUENCE [LARGE SCALE GENOMIC DNA]</scope>
    <source>
        <strain evidence="3 4">GWTS #1</strain>
    </source>
</reference>
<feature type="domain" description="Endonuclease NucS C-terminal" evidence="2">
    <location>
        <begin position="201"/>
        <end position="298"/>
    </location>
</feature>
<dbReference type="InterPro" id="IPR011856">
    <property type="entry name" value="tRNA_endonuc-like_dom_sf"/>
</dbReference>
<protein>
    <recommendedName>
        <fullName evidence="2">Endonuclease NucS C-terminal domain-containing protein</fullName>
    </recommendedName>
</protein>
<keyword evidence="4" id="KW-1185">Reference proteome</keyword>
<evidence type="ECO:0000259" key="2">
    <source>
        <dbReference type="Pfam" id="PF01939"/>
    </source>
</evidence>
<dbReference type="GO" id="GO:0003677">
    <property type="term" value="F:DNA binding"/>
    <property type="evidence" value="ECO:0007669"/>
    <property type="project" value="UniProtKB-KW"/>
</dbReference>
<evidence type="ECO:0000256" key="1">
    <source>
        <dbReference type="ARBA" id="ARBA00023125"/>
    </source>
</evidence>
<organism evidence="3 4">
    <name type="scientific">Leptospira tipperaryensis</name>
    <dbReference type="NCBI Taxonomy" id="2564040"/>
    <lineage>
        <taxon>Bacteria</taxon>
        <taxon>Pseudomonadati</taxon>
        <taxon>Spirochaetota</taxon>
        <taxon>Spirochaetia</taxon>
        <taxon>Leptospirales</taxon>
        <taxon>Leptospiraceae</taxon>
        <taxon>Leptospira</taxon>
    </lineage>
</organism>
<dbReference type="CDD" id="cd22341">
    <property type="entry name" value="NucS-like"/>
    <property type="match status" value="1"/>
</dbReference>
<dbReference type="OrthoDB" id="570199at2"/>
<dbReference type="GO" id="GO:0004519">
    <property type="term" value="F:endonuclease activity"/>
    <property type="evidence" value="ECO:0007669"/>
    <property type="project" value="InterPro"/>
</dbReference>
<keyword evidence="1" id="KW-0238">DNA-binding</keyword>
<dbReference type="InterPro" id="IPR002793">
    <property type="entry name" value="Endonuclease_NucS"/>
</dbReference>